<keyword evidence="1" id="KW-1133">Transmembrane helix</keyword>
<accession>A0ABR1IV01</accession>
<feature type="transmembrane region" description="Helical" evidence="1">
    <location>
        <begin position="204"/>
        <end position="223"/>
    </location>
</feature>
<sequence length="224" mass="24269">MVSQSSSSTKIMKSILFQPLLGLFFTITRILAASPPEDLILSYPSSPVPANHTFQVGFQRDDAVYEGLRRTINVTLISPNGTEDLVLNGVPAPEINEIEGRGCFFIPQMSMEVTIPDPGAYTLRWDINYTMSSDPSQANVSYCGPPPYSSQIFSLSANLTVVDHDSDPNESMTPTNTFPTATFSTRPTGDIVQISGVRSLRETATTICNLVAVMVITVALALVT</sequence>
<gene>
    <name evidence="2" type="ORF">VKT23_016408</name>
</gene>
<keyword evidence="1" id="KW-0812">Transmembrane</keyword>
<evidence type="ECO:0000313" key="2">
    <source>
        <dbReference type="EMBL" id="KAK7441745.1"/>
    </source>
</evidence>
<organism evidence="2 3">
    <name type="scientific">Marasmiellus scandens</name>
    <dbReference type="NCBI Taxonomy" id="2682957"/>
    <lineage>
        <taxon>Eukaryota</taxon>
        <taxon>Fungi</taxon>
        <taxon>Dikarya</taxon>
        <taxon>Basidiomycota</taxon>
        <taxon>Agaricomycotina</taxon>
        <taxon>Agaricomycetes</taxon>
        <taxon>Agaricomycetidae</taxon>
        <taxon>Agaricales</taxon>
        <taxon>Marasmiineae</taxon>
        <taxon>Omphalotaceae</taxon>
        <taxon>Marasmiellus</taxon>
    </lineage>
</organism>
<name>A0ABR1IV01_9AGAR</name>
<protein>
    <submittedName>
        <fullName evidence="2">Uncharacterized protein</fullName>
    </submittedName>
</protein>
<dbReference type="Proteomes" id="UP001498398">
    <property type="component" value="Unassembled WGS sequence"/>
</dbReference>
<keyword evidence="1" id="KW-0472">Membrane</keyword>
<evidence type="ECO:0000256" key="1">
    <source>
        <dbReference type="SAM" id="Phobius"/>
    </source>
</evidence>
<comment type="caution">
    <text evidence="2">The sequence shown here is derived from an EMBL/GenBank/DDBJ whole genome shotgun (WGS) entry which is preliminary data.</text>
</comment>
<reference evidence="2 3" key="1">
    <citation type="submission" date="2024-01" db="EMBL/GenBank/DDBJ databases">
        <title>A draft genome for the cacao thread blight pathogen Marasmiellus scandens.</title>
        <authorList>
            <person name="Baruah I.K."/>
            <person name="Leung J."/>
            <person name="Bukari Y."/>
            <person name="Amoako-Attah I."/>
            <person name="Meinhardt L.W."/>
            <person name="Bailey B.A."/>
            <person name="Cohen S.P."/>
        </authorList>
    </citation>
    <scope>NUCLEOTIDE SEQUENCE [LARGE SCALE GENOMIC DNA]</scope>
    <source>
        <strain evidence="2 3">GH-19</strain>
    </source>
</reference>
<proteinExistence type="predicted"/>
<dbReference type="EMBL" id="JBANRG010000061">
    <property type="protein sequence ID" value="KAK7441745.1"/>
    <property type="molecule type" value="Genomic_DNA"/>
</dbReference>
<evidence type="ECO:0000313" key="3">
    <source>
        <dbReference type="Proteomes" id="UP001498398"/>
    </source>
</evidence>
<keyword evidence="3" id="KW-1185">Reference proteome</keyword>